<dbReference type="KEGG" id="bter:105666904"/>
<keyword evidence="1" id="KW-1185">Reference proteome</keyword>
<accession>A0A9B2MUF5</accession>
<evidence type="ECO:0000313" key="2">
    <source>
        <dbReference type="RefSeq" id="XP_012174864.2"/>
    </source>
</evidence>
<dbReference type="OrthoDB" id="7615806at2759"/>
<dbReference type="RefSeq" id="XP_012174864.2">
    <property type="nucleotide sequence ID" value="XM_012319474.2"/>
</dbReference>
<sequence length="159" mass="19464">MEELKNLKQEVEDKWILEWTFHNPCNWIRRLIRNPLILIRKKWKINHYVMQVLTGHGIFNHYRHRVGKKRYTSCWDCGDDLDDAEHVLFKCSRWVVERTALESEVGVEFKLDNIFVRMAAEDRLWRSFTIFNIRMMKLRQLKERNMEVLSSRIRRGRTT</sequence>
<gene>
    <name evidence="2" type="primary">LOC105666904</name>
</gene>
<dbReference type="Proteomes" id="UP000835206">
    <property type="component" value="Chromosome 16"/>
</dbReference>
<evidence type="ECO:0000313" key="1">
    <source>
        <dbReference type="Proteomes" id="UP000835206"/>
    </source>
</evidence>
<dbReference type="GeneID" id="105666904"/>
<dbReference type="AlphaFoldDB" id="A0A9B2MUF5"/>
<reference evidence="2" key="1">
    <citation type="submission" date="2025-08" db="UniProtKB">
        <authorList>
            <consortium name="RefSeq"/>
        </authorList>
    </citation>
    <scope>IDENTIFICATION</scope>
</reference>
<protein>
    <submittedName>
        <fullName evidence="2">Uncharacterized protein LOC105666904</fullName>
    </submittedName>
</protein>
<proteinExistence type="predicted"/>
<name>A0A9B2MUF5_BOMTE</name>
<organism evidence="1 2">
    <name type="scientific">Bombus terrestris</name>
    <name type="common">Buff-tailed bumblebee</name>
    <name type="synonym">Apis terrestris</name>
    <dbReference type="NCBI Taxonomy" id="30195"/>
    <lineage>
        <taxon>Eukaryota</taxon>
        <taxon>Metazoa</taxon>
        <taxon>Ecdysozoa</taxon>
        <taxon>Arthropoda</taxon>
        <taxon>Hexapoda</taxon>
        <taxon>Insecta</taxon>
        <taxon>Pterygota</taxon>
        <taxon>Neoptera</taxon>
        <taxon>Endopterygota</taxon>
        <taxon>Hymenoptera</taxon>
        <taxon>Apocrita</taxon>
        <taxon>Aculeata</taxon>
        <taxon>Apoidea</taxon>
        <taxon>Anthophila</taxon>
        <taxon>Apidae</taxon>
        <taxon>Bombus</taxon>
        <taxon>Bombus</taxon>
    </lineage>
</organism>